<organism evidence="2 3">
    <name type="scientific">Aspergillus viridinutans</name>
    <dbReference type="NCBI Taxonomy" id="75553"/>
    <lineage>
        <taxon>Eukaryota</taxon>
        <taxon>Fungi</taxon>
        <taxon>Dikarya</taxon>
        <taxon>Ascomycota</taxon>
        <taxon>Pezizomycotina</taxon>
        <taxon>Eurotiomycetes</taxon>
        <taxon>Eurotiomycetidae</taxon>
        <taxon>Eurotiales</taxon>
        <taxon>Aspergillaceae</taxon>
        <taxon>Aspergillus</taxon>
        <taxon>Aspergillus subgen. Fumigati</taxon>
    </lineage>
</organism>
<protein>
    <recommendedName>
        <fullName evidence="1">Amine oxidase domain-containing protein</fullName>
    </recommendedName>
</protein>
<dbReference type="AlphaFoldDB" id="A0A9P3C191"/>
<dbReference type="GeneID" id="66935778"/>
<dbReference type="EMBL" id="BOPL01000005">
    <property type="protein sequence ID" value="GIK03722.1"/>
    <property type="molecule type" value="Genomic_DNA"/>
</dbReference>
<comment type="caution">
    <text evidence="2">The sequence shown here is derived from an EMBL/GenBank/DDBJ whole genome shotgun (WGS) entry which is preliminary data.</text>
</comment>
<name>A0A9P3C191_ASPVI</name>
<proteinExistence type="predicted"/>
<keyword evidence="3" id="KW-1185">Reference proteome</keyword>
<evidence type="ECO:0000259" key="1">
    <source>
        <dbReference type="Pfam" id="PF01593"/>
    </source>
</evidence>
<gene>
    <name evidence="2" type="ORF">Aspvir_007796</name>
</gene>
<accession>A0A9P3C191</accession>
<dbReference type="Gene3D" id="3.50.50.60">
    <property type="entry name" value="FAD/NAD(P)-binding domain"/>
    <property type="match status" value="1"/>
</dbReference>
<dbReference type="InterPro" id="IPR036188">
    <property type="entry name" value="FAD/NAD-bd_sf"/>
</dbReference>
<evidence type="ECO:0000313" key="3">
    <source>
        <dbReference type="Proteomes" id="UP000710440"/>
    </source>
</evidence>
<dbReference type="RefSeq" id="XP_043126908.1">
    <property type="nucleotide sequence ID" value="XM_043270973.1"/>
</dbReference>
<dbReference type="OrthoDB" id="5977668at2759"/>
<evidence type="ECO:0000313" key="2">
    <source>
        <dbReference type="EMBL" id="GIK03722.1"/>
    </source>
</evidence>
<dbReference type="Proteomes" id="UP000710440">
    <property type="component" value="Unassembled WGS sequence"/>
</dbReference>
<dbReference type="GO" id="GO:0016491">
    <property type="term" value="F:oxidoreductase activity"/>
    <property type="evidence" value="ECO:0007669"/>
    <property type="project" value="InterPro"/>
</dbReference>
<reference evidence="2 3" key="1">
    <citation type="submission" date="2021-02" db="EMBL/GenBank/DDBJ databases">
        <title>Pan-genome distribution and transcriptional activeness of fungal secondary metabolism genes in Aspergillus section Fumigati.</title>
        <authorList>
            <person name="Takahashi H."/>
            <person name="Umemura M."/>
            <person name="Ninomiya A."/>
            <person name="Kusuya Y."/>
            <person name="Urayama S."/>
            <person name="Shimizu M."/>
            <person name="Watanabe A."/>
            <person name="Kamei K."/>
            <person name="Yaguchi T."/>
            <person name="Hagiwara D."/>
        </authorList>
    </citation>
    <scope>NUCLEOTIDE SEQUENCE [LARGE SCALE GENOMIC DNA]</scope>
    <source>
        <strain evidence="2 3">IFM 47045</strain>
    </source>
</reference>
<sequence>MTTCSHNELLNFPAVDVVDYAKRTYRQPHYTVVGGVQRVQSRISEGLVVRLRSTVTAVESTGTRCRITWTDSQGDIVSEEYDHVIMAVTPDVVSTIFQPLEKPLQSIPVVKGECIVHRDTSIVPDGGLLAAEAQKARKQPEIMYMFSDGTSTESVHQHPLSVLVTNFPIAPIESSKIIYRTQLTRVLRTTESRKVVNSIFSDGRSQQTRQEKEQIWRNGNGNVWLVGAWCWDGMVLLEGCVMSAMRVAACLDVDIPWSNDE</sequence>
<dbReference type="InterPro" id="IPR002937">
    <property type="entry name" value="Amino_oxidase"/>
</dbReference>
<dbReference type="Pfam" id="PF01593">
    <property type="entry name" value="Amino_oxidase"/>
    <property type="match status" value="1"/>
</dbReference>
<feature type="domain" description="Amine oxidase" evidence="1">
    <location>
        <begin position="24"/>
        <end position="250"/>
    </location>
</feature>
<dbReference type="SUPFAM" id="SSF51905">
    <property type="entry name" value="FAD/NAD(P)-binding domain"/>
    <property type="match status" value="1"/>
</dbReference>